<dbReference type="InterPro" id="IPR000760">
    <property type="entry name" value="Inositol_monophosphatase-like"/>
</dbReference>
<dbReference type="SUPFAM" id="SSF56655">
    <property type="entry name" value="Carbohydrate phosphatase"/>
    <property type="match status" value="1"/>
</dbReference>
<evidence type="ECO:0000256" key="1">
    <source>
        <dbReference type="PIRSR" id="PIRSR600760-2"/>
    </source>
</evidence>
<protein>
    <submittedName>
        <fullName evidence="2">Inositol phosphatase</fullName>
    </submittedName>
</protein>
<dbReference type="PANTHER" id="PTHR20854">
    <property type="entry name" value="INOSITOL MONOPHOSPHATASE"/>
    <property type="match status" value="1"/>
</dbReference>
<organism evidence="2 3">
    <name type="scientific">Reticulibacter mediterranei</name>
    <dbReference type="NCBI Taxonomy" id="2778369"/>
    <lineage>
        <taxon>Bacteria</taxon>
        <taxon>Bacillati</taxon>
        <taxon>Chloroflexota</taxon>
        <taxon>Ktedonobacteria</taxon>
        <taxon>Ktedonobacterales</taxon>
        <taxon>Reticulibacteraceae</taxon>
        <taxon>Reticulibacter</taxon>
    </lineage>
</organism>
<dbReference type="PANTHER" id="PTHR20854:SF4">
    <property type="entry name" value="INOSITOL-1-MONOPHOSPHATASE-RELATED"/>
    <property type="match status" value="1"/>
</dbReference>
<sequence length="277" mass="29477">MDTHGIPSDAATTTDANDALLLEKVIDAVHDAGKRLLAIYSPDARPANWNEILEAGRRNEEASLDGLRAALEAARPQAQWVDDDQETVLLPSGEWWAVDAAEGSVNHVHGLSEWCVSATLLRDNTPVLAAVYQPIGDLTYTAIRGGGAYLNGRPLRTSTKSDLAVAIVTTGQAEAGQAETYRRFGDAITVMLGHALLVRATVPSTFPLFLIASGHYDVFWQYEPVLPGIAAGALFITEAGGIVSDIHGHPWRPGSPDFLAASPKLHAAAVEVLSTVV</sequence>
<dbReference type="GO" id="GO:0007165">
    <property type="term" value="P:signal transduction"/>
    <property type="evidence" value="ECO:0007669"/>
    <property type="project" value="TreeGrafter"/>
</dbReference>
<keyword evidence="1" id="KW-0479">Metal-binding</keyword>
<proteinExistence type="predicted"/>
<dbReference type="PRINTS" id="PR00377">
    <property type="entry name" value="IMPHPHTASES"/>
</dbReference>
<dbReference type="RefSeq" id="WP_220201196.1">
    <property type="nucleotide sequence ID" value="NZ_BNJK01000001.1"/>
</dbReference>
<dbReference type="Pfam" id="PF00459">
    <property type="entry name" value="Inositol_P"/>
    <property type="match status" value="1"/>
</dbReference>
<dbReference type="GO" id="GO:0046872">
    <property type="term" value="F:metal ion binding"/>
    <property type="evidence" value="ECO:0007669"/>
    <property type="project" value="UniProtKB-KW"/>
</dbReference>
<evidence type="ECO:0000313" key="2">
    <source>
        <dbReference type="EMBL" id="GHO90217.1"/>
    </source>
</evidence>
<dbReference type="EMBL" id="BNJK01000001">
    <property type="protein sequence ID" value="GHO90217.1"/>
    <property type="molecule type" value="Genomic_DNA"/>
</dbReference>
<dbReference type="Gene3D" id="3.40.190.80">
    <property type="match status" value="1"/>
</dbReference>
<comment type="caution">
    <text evidence="2">The sequence shown here is derived from an EMBL/GenBank/DDBJ whole genome shotgun (WGS) entry which is preliminary data.</text>
</comment>
<comment type="cofactor">
    <cofactor evidence="1">
        <name>Mg(2+)</name>
        <dbReference type="ChEBI" id="CHEBI:18420"/>
    </cofactor>
</comment>
<name>A0A8J3MXU9_9CHLR</name>
<gene>
    <name evidence="2" type="primary">suhB_1</name>
    <name evidence="2" type="ORF">KSF_002650</name>
</gene>
<dbReference type="GO" id="GO:0006020">
    <property type="term" value="P:inositol metabolic process"/>
    <property type="evidence" value="ECO:0007669"/>
    <property type="project" value="TreeGrafter"/>
</dbReference>
<dbReference type="Proteomes" id="UP000597444">
    <property type="component" value="Unassembled WGS sequence"/>
</dbReference>
<accession>A0A8J3MXU9</accession>
<dbReference type="GO" id="GO:0008934">
    <property type="term" value="F:inositol monophosphate 1-phosphatase activity"/>
    <property type="evidence" value="ECO:0007669"/>
    <property type="project" value="TreeGrafter"/>
</dbReference>
<dbReference type="AlphaFoldDB" id="A0A8J3MXU9"/>
<feature type="binding site" evidence="1">
    <location>
        <position position="99"/>
    </location>
    <ligand>
        <name>Mg(2+)</name>
        <dbReference type="ChEBI" id="CHEBI:18420"/>
        <label>1</label>
        <note>catalytic</note>
    </ligand>
</feature>
<keyword evidence="3" id="KW-1185">Reference proteome</keyword>
<dbReference type="Gene3D" id="3.30.540.10">
    <property type="entry name" value="Fructose-1,6-Bisphosphatase, subunit A, domain 1"/>
    <property type="match status" value="1"/>
</dbReference>
<evidence type="ECO:0000313" key="3">
    <source>
        <dbReference type="Proteomes" id="UP000597444"/>
    </source>
</evidence>
<keyword evidence="1" id="KW-0460">Magnesium</keyword>
<reference evidence="2" key="1">
    <citation type="submission" date="2020-10" db="EMBL/GenBank/DDBJ databases">
        <title>Taxonomic study of unclassified bacteria belonging to the class Ktedonobacteria.</title>
        <authorList>
            <person name="Yabe S."/>
            <person name="Wang C.M."/>
            <person name="Zheng Y."/>
            <person name="Sakai Y."/>
            <person name="Cavaletti L."/>
            <person name="Monciardini P."/>
            <person name="Donadio S."/>
        </authorList>
    </citation>
    <scope>NUCLEOTIDE SEQUENCE</scope>
    <source>
        <strain evidence="2">ID150040</strain>
    </source>
</reference>